<evidence type="ECO:0000256" key="2">
    <source>
        <dbReference type="ARBA" id="ARBA00022519"/>
    </source>
</evidence>
<keyword evidence="4 11" id="KW-0808">Transferase</keyword>
<keyword evidence="7 11" id="KW-0573">Peptidoglycan synthesis</keyword>
<dbReference type="PANTHER" id="PTHR30400:SF0">
    <property type="entry name" value="BIOSYNTHETIC PEPTIDOGLYCAN TRANSGLYCOSYLASE"/>
    <property type="match status" value="1"/>
</dbReference>
<evidence type="ECO:0000256" key="10">
    <source>
        <dbReference type="ARBA" id="ARBA00023316"/>
    </source>
</evidence>
<dbReference type="NCBIfam" id="TIGR02070">
    <property type="entry name" value="mono_pep_trsgly"/>
    <property type="match status" value="1"/>
</dbReference>
<comment type="function">
    <text evidence="11">Peptidoglycan polymerase that catalyzes glycan chain elongation from lipid-linked precursors.</text>
</comment>
<evidence type="ECO:0000259" key="12">
    <source>
        <dbReference type="Pfam" id="PF00912"/>
    </source>
</evidence>
<keyword evidence="1 11" id="KW-1003">Cell membrane</keyword>
<evidence type="ECO:0000256" key="4">
    <source>
        <dbReference type="ARBA" id="ARBA00022679"/>
    </source>
</evidence>
<evidence type="ECO:0000256" key="1">
    <source>
        <dbReference type="ARBA" id="ARBA00022475"/>
    </source>
</evidence>
<evidence type="ECO:0000256" key="6">
    <source>
        <dbReference type="ARBA" id="ARBA00022960"/>
    </source>
</evidence>
<dbReference type="GO" id="GO:0009274">
    <property type="term" value="C:peptidoglycan-based cell wall"/>
    <property type="evidence" value="ECO:0007669"/>
    <property type="project" value="InterPro"/>
</dbReference>
<evidence type="ECO:0000313" key="13">
    <source>
        <dbReference type="EMBL" id="QKG81242.1"/>
    </source>
</evidence>
<keyword evidence="14" id="KW-1185">Reference proteome</keyword>
<keyword evidence="5 11" id="KW-0812">Transmembrane</keyword>
<keyword evidence="10 11" id="KW-0961">Cell wall biogenesis/degradation</keyword>
<dbReference type="InterPro" id="IPR036950">
    <property type="entry name" value="PBP_transglycosylase"/>
</dbReference>
<evidence type="ECO:0000256" key="9">
    <source>
        <dbReference type="ARBA" id="ARBA00023136"/>
    </source>
</evidence>
<dbReference type="GO" id="GO:0008360">
    <property type="term" value="P:regulation of cell shape"/>
    <property type="evidence" value="ECO:0007669"/>
    <property type="project" value="UniProtKB-KW"/>
</dbReference>
<dbReference type="AlphaFoldDB" id="A0A7D4CBC9"/>
<dbReference type="SUPFAM" id="SSF53955">
    <property type="entry name" value="Lysozyme-like"/>
    <property type="match status" value="1"/>
</dbReference>
<gene>
    <name evidence="11 13" type="primary">mtgA</name>
    <name evidence="13" type="ORF">FHG85_08280</name>
</gene>
<protein>
    <recommendedName>
        <fullName evidence="11">Biosynthetic peptidoglycan transglycosylase</fullName>
        <ecNumber evidence="11">2.4.99.28</ecNumber>
    </recommendedName>
    <alternativeName>
        <fullName evidence="11">Glycan polymerase</fullName>
    </alternativeName>
    <alternativeName>
        <fullName evidence="11">Peptidoglycan glycosyltransferase MtgA</fullName>
        <shortName evidence="11">PGT</shortName>
    </alternativeName>
</protein>
<evidence type="ECO:0000313" key="14">
    <source>
        <dbReference type="Proteomes" id="UP000500961"/>
    </source>
</evidence>
<dbReference type="KEGG" id="ttz:FHG85_08280"/>
<feature type="transmembrane region" description="Helical" evidence="11">
    <location>
        <begin position="6"/>
        <end position="28"/>
    </location>
</feature>
<evidence type="ECO:0000256" key="7">
    <source>
        <dbReference type="ARBA" id="ARBA00022984"/>
    </source>
</evidence>
<dbReference type="Pfam" id="PF00912">
    <property type="entry name" value="Transgly"/>
    <property type="match status" value="1"/>
</dbReference>
<keyword evidence="3 11" id="KW-0328">Glycosyltransferase</keyword>
<name>A0A7D4CBC9_9BACT</name>
<keyword evidence="8 11" id="KW-1133">Transmembrane helix</keyword>
<comment type="subcellular location">
    <subcellularLocation>
        <location evidence="11">Cell membrane</location>
        <topology evidence="11">Single-pass membrane protein</topology>
    </subcellularLocation>
</comment>
<dbReference type="Gene3D" id="1.10.3810.10">
    <property type="entry name" value="Biosynthetic peptidoglycan transglycosylase-like"/>
    <property type="match status" value="1"/>
</dbReference>
<dbReference type="GO" id="GO:0009252">
    <property type="term" value="P:peptidoglycan biosynthetic process"/>
    <property type="evidence" value="ECO:0007669"/>
    <property type="project" value="UniProtKB-UniRule"/>
</dbReference>
<dbReference type="Proteomes" id="UP000500961">
    <property type="component" value="Chromosome"/>
</dbReference>
<keyword evidence="9 11" id="KW-0472">Membrane</keyword>
<evidence type="ECO:0000256" key="11">
    <source>
        <dbReference type="HAMAP-Rule" id="MF_00766"/>
    </source>
</evidence>
<dbReference type="GO" id="GO:0071555">
    <property type="term" value="P:cell wall organization"/>
    <property type="evidence" value="ECO:0007669"/>
    <property type="project" value="UniProtKB-KW"/>
</dbReference>
<evidence type="ECO:0000256" key="5">
    <source>
        <dbReference type="ARBA" id="ARBA00022692"/>
    </source>
</evidence>
<accession>A0A7D4CBC9</accession>
<comment type="pathway">
    <text evidence="11">Cell wall biogenesis; peptidoglycan biosynthesis.</text>
</comment>
<comment type="catalytic activity">
    <reaction evidence="11">
        <text>[GlcNAc-(1-&gt;4)-Mur2Ac(oyl-L-Ala-gamma-D-Glu-L-Lys-D-Ala-D-Ala)](n)-di-trans,octa-cis-undecaprenyl diphosphate + beta-D-GlcNAc-(1-&gt;4)-Mur2Ac(oyl-L-Ala-gamma-D-Glu-L-Lys-D-Ala-D-Ala)-di-trans,octa-cis-undecaprenyl diphosphate = [GlcNAc-(1-&gt;4)-Mur2Ac(oyl-L-Ala-gamma-D-Glu-L-Lys-D-Ala-D-Ala)](n+1)-di-trans,octa-cis-undecaprenyl diphosphate + di-trans,octa-cis-undecaprenyl diphosphate + H(+)</text>
        <dbReference type="Rhea" id="RHEA:23708"/>
        <dbReference type="Rhea" id="RHEA-COMP:9602"/>
        <dbReference type="Rhea" id="RHEA-COMP:9603"/>
        <dbReference type="ChEBI" id="CHEBI:15378"/>
        <dbReference type="ChEBI" id="CHEBI:58405"/>
        <dbReference type="ChEBI" id="CHEBI:60033"/>
        <dbReference type="ChEBI" id="CHEBI:78435"/>
        <dbReference type="EC" id="2.4.99.28"/>
    </reaction>
</comment>
<keyword evidence="6 11" id="KW-0133">Cell shape</keyword>
<dbReference type="GO" id="GO:0016763">
    <property type="term" value="F:pentosyltransferase activity"/>
    <property type="evidence" value="ECO:0007669"/>
    <property type="project" value="InterPro"/>
</dbReference>
<dbReference type="GO" id="GO:0008955">
    <property type="term" value="F:peptidoglycan glycosyltransferase activity"/>
    <property type="evidence" value="ECO:0007669"/>
    <property type="project" value="UniProtKB-UniRule"/>
</dbReference>
<dbReference type="GO" id="GO:0005886">
    <property type="term" value="C:plasma membrane"/>
    <property type="evidence" value="ECO:0007669"/>
    <property type="project" value="UniProtKB-SubCell"/>
</dbReference>
<dbReference type="InterPro" id="IPR011812">
    <property type="entry name" value="Pep_trsgly"/>
</dbReference>
<evidence type="ECO:0000256" key="3">
    <source>
        <dbReference type="ARBA" id="ARBA00022676"/>
    </source>
</evidence>
<proteinExistence type="inferred from homology"/>
<comment type="similarity">
    <text evidence="11">Belongs to the glycosyltransferase 51 family.</text>
</comment>
<dbReference type="UniPathway" id="UPA00219"/>
<reference evidence="13 14" key="1">
    <citation type="submission" date="2019-07" db="EMBL/GenBank/DDBJ databases">
        <title>Thalassofilum flectens gen. nov., sp. nov., a novel moderate thermophilic anaerobe from a shallow sea hot spring in Kunashir Island (Russia), representing a new family in the order Bacteroidales, and proposal of Thalassofilacea fam. nov.</title>
        <authorList>
            <person name="Kochetkova T.V."/>
            <person name="Podosokorskaya O.A."/>
            <person name="Novikov A."/>
            <person name="Elcheninov A.G."/>
            <person name="Toshchakov S.V."/>
            <person name="Kublanov I.V."/>
        </authorList>
    </citation>
    <scope>NUCLEOTIDE SEQUENCE [LARGE SCALE GENOMIC DNA]</scope>
    <source>
        <strain evidence="13 14">38-H</strain>
    </source>
</reference>
<sequence length="235" mass="27656">MLFKRIIIYSIITFFITTIFTTIVFSFINPQYTWLMISNRLSSEQNGGSRTFMHKWVDIDKISPNMILAAVAAEDNKFLHHHGFDWEAIKKAWEYNRKGKKIRGASTISQQTAKNVFLWPNRSWIRKGFEVYFTILIEFFWSKERIMEVYLNVAEFGKGIYGVESASQIYYKKPASKLSRYEAAMLATVLPAPSKRNPSKPSKYMYRYQQKILWNMKNLGKIEFKSKLKPNAKKK</sequence>
<feature type="domain" description="Glycosyl transferase family 51" evidence="12">
    <location>
        <begin position="52"/>
        <end position="216"/>
    </location>
</feature>
<dbReference type="InterPro" id="IPR001264">
    <property type="entry name" value="Glyco_trans_51"/>
</dbReference>
<keyword evidence="2" id="KW-0997">Cell inner membrane</keyword>
<organism evidence="13 14">
    <name type="scientific">Tenuifilum thalassicum</name>
    <dbReference type="NCBI Taxonomy" id="2590900"/>
    <lineage>
        <taxon>Bacteria</taxon>
        <taxon>Pseudomonadati</taxon>
        <taxon>Bacteroidota</taxon>
        <taxon>Bacteroidia</taxon>
        <taxon>Bacteroidales</taxon>
        <taxon>Tenuifilaceae</taxon>
        <taxon>Tenuifilum</taxon>
    </lineage>
</organism>
<dbReference type="InterPro" id="IPR023346">
    <property type="entry name" value="Lysozyme-like_dom_sf"/>
</dbReference>
<dbReference type="HAMAP" id="MF_00766">
    <property type="entry name" value="PGT_MtgA"/>
    <property type="match status" value="1"/>
</dbReference>
<dbReference type="EMBL" id="CP041345">
    <property type="protein sequence ID" value="QKG81242.1"/>
    <property type="molecule type" value="Genomic_DNA"/>
</dbReference>
<dbReference type="PANTHER" id="PTHR30400">
    <property type="entry name" value="MONOFUNCTIONAL BIOSYNTHETIC PEPTIDOGLYCAN TRANSGLYCOSYLASE"/>
    <property type="match status" value="1"/>
</dbReference>
<evidence type="ECO:0000256" key="8">
    <source>
        <dbReference type="ARBA" id="ARBA00022989"/>
    </source>
</evidence>
<dbReference type="EC" id="2.4.99.28" evidence="11"/>